<dbReference type="RefSeq" id="WP_190599306.1">
    <property type="nucleotide sequence ID" value="NZ_JADEVV010000002.1"/>
</dbReference>
<comment type="caution">
    <text evidence="7">The sequence shown here is derived from an EMBL/GenBank/DDBJ whole genome shotgun (WGS) entry which is preliminary data.</text>
</comment>
<dbReference type="SUPFAM" id="SSF55729">
    <property type="entry name" value="Acyl-CoA N-acyltransferases (Nat)"/>
    <property type="match status" value="1"/>
</dbReference>
<reference evidence="7 8" key="1">
    <citation type="submission" date="2020-10" db="EMBL/GenBank/DDBJ databases">
        <authorList>
            <person name="Castelo-Branco R."/>
            <person name="Eusebio N."/>
            <person name="Adriana R."/>
            <person name="Vieira A."/>
            <person name="Brugerolle De Fraissinette N."/>
            <person name="Rezende De Castro R."/>
            <person name="Schneider M.P."/>
            <person name="Vasconcelos V."/>
            <person name="Leao P.N."/>
        </authorList>
    </citation>
    <scope>NUCLEOTIDE SEQUENCE [LARGE SCALE GENOMIC DNA]</scope>
    <source>
        <strain evidence="7 8">LEGE 00031</strain>
    </source>
</reference>
<evidence type="ECO:0000313" key="7">
    <source>
        <dbReference type="EMBL" id="MBE9252466.1"/>
    </source>
</evidence>
<sequence length="171" mass="18606">MTKGKSFQAPIVLEPGHELGTFDCGVPELNLFLQKYALTNSRNHSAKTFVALGEAGQVIGFYSLVAGAVEHEAVPPRVSKGLGKYPIPVIVLARLAVDRRYQGLGLGKGLLKDALLRCLNVVEQIGARAIAVHAKDEEAAAFYERYDFERSPLSECHLYLLVKDIVKTAGI</sequence>
<keyword evidence="4" id="KW-0012">Acyltransferase</keyword>
<evidence type="ECO:0000259" key="6">
    <source>
        <dbReference type="Pfam" id="PF13508"/>
    </source>
</evidence>
<proteinExistence type="predicted"/>
<keyword evidence="2" id="KW-1277">Toxin-antitoxin system</keyword>
<dbReference type="InterPro" id="IPR000182">
    <property type="entry name" value="GNAT_dom"/>
</dbReference>
<dbReference type="Proteomes" id="UP000658720">
    <property type="component" value="Unassembled WGS sequence"/>
</dbReference>
<evidence type="ECO:0000256" key="2">
    <source>
        <dbReference type="ARBA" id="ARBA00022649"/>
    </source>
</evidence>
<name>A0ABR9VM87_9SYNC</name>
<evidence type="ECO:0000313" key="8">
    <source>
        <dbReference type="Proteomes" id="UP000658720"/>
    </source>
</evidence>
<evidence type="ECO:0000256" key="3">
    <source>
        <dbReference type="ARBA" id="ARBA00022679"/>
    </source>
</evidence>
<feature type="domain" description="N-acetyltransferase" evidence="6">
    <location>
        <begin position="47"/>
        <end position="149"/>
    </location>
</feature>
<keyword evidence="8" id="KW-1185">Reference proteome</keyword>
<dbReference type="InterPro" id="IPR016181">
    <property type="entry name" value="Acyl_CoA_acyltransferase"/>
</dbReference>
<evidence type="ECO:0000256" key="5">
    <source>
        <dbReference type="ARBA" id="ARBA00049880"/>
    </source>
</evidence>
<accession>A0ABR9VM87</accession>
<gene>
    <name evidence="7" type="ORF">IQ217_01075</name>
</gene>
<dbReference type="PANTHER" id="PTHR36449:SF1">
    <property type="entry name" value="ACETYLTRANSFERASE"/>
    <property type="match status" value="1"/>
</dbReference>
<organism evidence="7 8">
    <name type="scientific">Synechocystis salina LEGE 00031</name>
    <dbReference type="NCBI Taxonomy" id="1828736"/>
    <lineage>
        <taxon>Bacteria</taxon>
        <taxon>Bacillati</taxon>
        <taxon>Cyanobacteriota</taxon>
        <taxon>Cyanophyceae</taxon>
        <taxon>Synechococcales</taxon>
        <taxon>Merismopediaceae</taxon>
        <taxon>Synechocystis</taxon>
    </lineage>
</organism>
<dbReference type="PANTHER" id="PTHR36449">
    <property type="entry name" value="ACETYLTRANSFERASE-RELATED"/>
    <property type="match status" value="1"/>
</dbReference>
<protein>
    <submittedName>
        <fullName evidence="7">GNAT family N-acetyltransferase</fullName>
    </submittedName>
</protein>
<dbReference type="Gene3D" id="3.40.630.30">
    <property type="match status" value="1"/>
</dbReference>
<evidence type="ECO:0000256" key="1">
    <source>
        <dbReference type="ARBA" id="ARBA00022491"/>
    </source>
</evidence>
<keyword evidence="3" id="KW-0808">Transferase</keyword>
<dbReference type="Pfam" id="PF13508">
    <property type="entry name" value="Acetyltransf_7"/>
    <property type="match status" value="1"/>
</dbReference>
<comment type="catalytic activity">
    <reaction evidence="5">
        <text>glycyl-tRNA(Gly) + acetyl-CoA = N-acetylglycyl-tRNA(Gly) + CoA + H(+)</text>
        <dbReference type="Rhea" id="RHEA:81867"/>
        <dbReference type="Rhea" id="RHEA-COMP:9683"/>
        <dbReference type="Rhea" id="RHEA-COMP:19766"/>
        <dbReference type="ChEBI" id="CHEBI:15378"/>
        <dbReference type="ChEBI" id="CHEBI:57287"/>
        <dbReference type="ChEBI" id="CHEBI:57288"/>
        <dbReference type="ChEBI" id="CHEBI:78522"/>
        <dbReference type="ChEBI" id="CHEBI:232036"/>
    </reaction>
</comment>
<dbReference type="EMBL" id="JADEVV010000002">
    <property type="protein sequence ID" value="MBE9252466.1"/>
    <property type="molecule type" value="Genomic_DNA"/>
</dbReference>
<keyword evidence="1" id="KW-0678">Repressor</keyword>
<evidence type="ECO:0000256" key="4">
    <source>
        <dbReference type="ARBA" id="ARBA00023315"/>
    </source>
</evidence>